<evidence type="ECO:0000313" key="2">
    <source>
        <dbReference type="Proteomes" id="UP001158067"/>
    </source>
</evidence>
<sequence length="364" mass="39940">MLESLCLMPPKLGQVRRGIAPEQTEVMVSRQAGDPLMLPKPLYWDTPPWHRWPVLLTQCVFEGFASRGILVSALQSELGLATPIDDSVPSPGSPDADVLLPRMLPYRNERYGLSDADWDHAKVVDIQLSPPRDVTGRIAYSAEQIGRWELTAEDQPLSGGGWVPAMTLPPDVPSPDKLAAKVSQIRTLCPGAAVVISVTPEWLENSFEDLVAAAPDALVIRLSQLRIAGTSLARFLLRLNQRIETDSRLPLWLSPPRSQEGIPVSVSDSIKLIALGASAIAVDSWLEHVIEELDEVPNIPSIDADPKAKRMVQVEEILQRLLDPQLELFTGLYSSLIHDRPCDLLGTFDPDVANLLGLPCIGQF</sequence>
<reference evidence="1 2" key="1">
    <citation type="submission" date="2017-05" db="EMBL/GenBank/DDBJ databases">
        <authorList>
            <person name="Varghese N."/>
            <person name="Submissions S."/>
        </authorList>
    </citation>
    <scope>NUCLEOTIDE SEQUENCE [LARGE SCALE GENOMIC DNA]</scope>
    <source>
        <strain evidence="1 2">DSM 25457</strain>
    </source>
</reference>
<keyword evidence="2" id="KW-1185">Reference proteome</keyword>
<protein>
    <submittedName>
        <fullName evidence="1">Uncharacterized protein</fullName>
    </submittedName>
</protein>
<comment type="caution">
    <text evidence="1">The sequence shown here is derived from an EMBL/GenBank/DDBJ whole genome shotgun (WGS) entry which is preliminary data.</text>
</comment>
<gene>
    <name evidence="1" type="ORF">SAMN06265222_101180</name>
</gene>
<organism evidence="1 2">
    <name type="scientific">Neorhodopirellula lusitana</name>
    <dbReference type="NCBI Taxonomy" id="445327"/>
    <lineage>
        <taxon>Bacteria</taxon>
        <taxon>Pseudomonadati</taxon>
        <taxon>Planctomycetota</taxon>
        <taxon>Planctomycetia</taxon>
        <taxon>Pirellulales</taxon>
        <taxon>Pirellulaceae</taxon>
        <taxon>Neorhodopirellula</taxon>
    </lineage>
</organism>
<dbReference type="Proteomes" id="UP001158067">
    <property type="component" value="Unassembled WGS sequence"/>
</dbReference>
<name>A0ABY1PN55_9BACT</name>
<evidence type="ECO:0000313" key="1">
    <source>
        <dbReference type="EMBL" id="SMP38738.1"/>
    </source>
</evidence>
<accession>A0ABY1PN55</accession>
<dbReference type="EMBL" id="FXUG01000001">
    <property type="protein sequence ID" value="SMP38738.1"/>
    <property type="molecule type" value="Genomic_DNA"/>
</dbReference>
<proteinExistence type="predicted"/>